<dbReference type="PATRIC" id="fig|1280951.3.peg.3092"/>
<dbReference type="EMBL" id="ARYI01000017">
    <property type="protein sequence ID" value="KCZ87835.1"/>
    <property type="molecule type" value="Genomic_DNA"/>
</dbReference>
<reference evidence="7 8" key="1">
    <citation type="submission" date="2013-04" db="EMBL/GenBank/DDBJ databases">
        <title>Hyphomonas hirschiana VP5 Genome Sequencing.</title>
        <authorList>
            <person name="Lai Q."/>
            <person name="Shao Z."/>
        </authorList>
    </citation>
    <scope>NUCLEOTIDE SEQUENCE [LARGE SCALE GENOMIC DNA]</scope>
    <source>
        <strain evidence="7 8">VP5</strain>
    </source>
</reference>
<dbReference type="GO" id="GO:0071897">
    <property type="term" value="P:DNA biosynthetic process"/>
    <property type="evidence" value="ECO:0007669"/>
    <property type="project" value="UniProtKB-KW"/>
</dbReference>
<evidence type="ECO:0000256" key="2">
    <source>
        <dbReference type="ARBA" id="ARBA00012274"/>
    </source>
</evidence>
<evidence type="ECO:0000313" key="7">
    <source>
        <dbReference type="EMBL" id="KCZ87835.1"/>
    </source>
</evidence>
<keyword evidence="4" id="KW-0547">Nucleotide-binding</keyword>
<dbReference type="GO" id="GO:0004748">
    <property type="term" value="F:ribonucleoside-diphosphate reductase activity, thioredoxin disulfide as acceptor"/>
    <property type="evidence" value="ECO:0007669"/>
    <property type="project" value="UniProtKB-EC"/>
</dbReference>
<dbReference type="InterPro" id="IPR024434">
    <property type="entry name" value="TSCPD_dom"/>
</dbReference>
<evidence type="ECO:0000256" key="4">
    <source>
        <dbReference type="ARBA" id="ARBA00022741"/>
    </source>
</evidence>
<dbReference type="Proteomes" id="UP000025061">
    <property type="component" value="Unassembled WGS sequence"/>
</dbReference>
<gene>
    <name evidence="7" type="ORF">HHI_15328</name>
</gene>
<comment type="catalytic activity">
    <reaction evidence="5">
        <text>a 2'-deoxyribonucleoside 5'-diphosphate + [thioredoxin]-disulfide + H2O = a ribonucleoside 5'-diphosphate + [thioredoxin]-dithiol</text>
        <dbReference type="Rhea" id="RHEA:23252"/>
        <dbReference type="Rhea" id="RHEA-COMP:10698"/>
        <dbReference type="Rhea" id="RHEA-COMP:10700"/>
        <dbReference type="ChEBI" id="CHEBI:15377"/>
        <dbReference type="ChEBI" id="CHEBI:29950"/>
        <dbReference type="ChEBI" id="CHEBI:50058"/>
        <dbReference type="ChEBI" id="CHEBI:57930"/>
        <dbReference type="ChEBI" id="CHEBI:73316"/>
        <dbReference type="EC" id="1.17.4.1"/>
    </reaction>
</comment>
<comment type="caution">
    <text evidence="7">The sequence shown here is derived from an EMBL/GenBank/DDBJ whole genome shotgun (WGS) entry which is preliminary data.</text>
</comment>
<dbReference type="AlphaFoldDB" id="A0A059FB48"/>
<evidence type="ECO:0000259" key="6">
    <source>
        <dbReference type="Pfam" id="PF12637"/>
    </source>
</evidence>
<keyword evidence="3" id="KW-0237">DNA synthesis</keyword>
<organism evidence="7 8">
    <name type="scientific">Hyphomonas hirschiana VP5</name>
    <dbReference type="NCBI Taxonomy" id="1280951"/>
    <lineage>
        <taxon>Bacteria</taxon>
        <taxon>Pseudomonadati</taxon>
        <taxon>Pseudomonadota</taxon>
        <taxon>Alphaproteobacteria</taxon>
        <taxon>Hyphomonadales</taxon>
        <taxon>Hyphomonadaceae</taxon>
        <taxon>Hyphomonas</taxon>
    </lineage>
</organism>
<dbReference type="GO" id="GO:0000166">
    <property type="term" value="F:nucleotide binding"/>
    <property type="evidence" value="ECO:0007669"/>
    <property type="project" value="UniProtKB-KW"/>
</dbReference>
<evidence type="ECO:0000256" key="3">
    <source>
        <dbReference type="ARBA" id="ARBA00022634"/>
    </source>
</evidence>
<evidence type="ECO:0000256" key="1">
    <source>
        <dbReference type="ARBA" id="ARBA00007405"/>
    </source>
</evidence>
<dbReference type="Pfam" id="PF12637">
    <property type="entry name" value="TSCPD"/>
    <property type="match status" value="1"/>
</dbReference>
<dbReference type="OrthoDB" id="9762933at2"/>
<accession>A0A059FB48</accession>
<protein>
    <recommendedName>
        <fullName evidence="2">ribonucleoside-diphosphate reductase</fullName>
        <ecNumber evidence="2">1.17.4.1</ecNumber>
    </recommendedName>
</protein>
<dbReference type="EC" id="1.17.4.1" evidence="2"/>
<evidence type="ECO:0000313" key="8">
    <source>
        <dbReference type="Proteomes" id="UP000025061"/>
    </source>
</evidence>
<feature type="domain" description="TSCPD" evidence="6">
    <location>
        <begin position="526"/>
        <end position="631"/>
    </location>
</feature>
<keyword evidence="8" id="KW-1185">Reference proteome</keyword>
<comment type="similarity">
    <text evidence="1">Belongs to the ribonucleoside diphosphate reductase class-2 family.</text>
</comment>
<name>A0A059FB48_9PROT</name>
<dbReference type="RefSeq" id="WP_011647248.1">
    <property type="nucleotide sequence ID" value="NZ_ARYI01000017.1"/>
</dbReference>
<proteinExistence type="inferred from homology"/>
<sequence length="750" mass="78395">MAAKSHAEILEAAEADGLVSREVRMRDISRSAGRALQPLTPAALEQVRAAWSAANLLGVSQLATAEMLERLGEAPRNAELAEAIAAGLPQDVLEEALRQPGGIQKTAAALRAAAVSTPSPRPGMFETGHLDGVLSDALDALLDEGAEIHLARAPLPDAATRCRVIDVATAIGPGGLEADYLISSADAAGRALSDGVLVIAGLGAAVMSLGLDYASETGIGAGAALTALVRSAATGAAFPAAHARILGLEAVKAGGRRACQVAILPLMDLANILPDCESEGAAPVRTVLAYGEDAPSLGRAARLGLARRAPEQLPVLLGRLASAGEQDLDAALGRTKLRDRGFSDDAIERVTRAIGDGLPLSAAFSRWVLGDEIISNDLRLSPERFDSDGRALLSAVGFSKKDIAAAEEAIDGAVEDIAGKGLAAAGLSLSISMDAELRFTSAAARALNGMAMLRVPAQEGLNMAEAAMAAGLSVLLTGHRTPPSEDVRDRMEQILSLADEIAEEADALPDLPVLTDALPPVRRTRLPDRRKGYIQKATVGGHKVYLHTGEFDDGSLGEIFIDMHKEGAAFRSLMNNFAISVSLGLQYGVPLEEYADAFVFTRFEPAGEVTGNDRITKATSILDYIFRELALSYLGRDDLAEADVTHDGLGRGAGDATRGAQTAPFTTEAAQIISRGFSRGQLPDNIVILNKRRAEKASEEAEDGEEETIDLTPAYLAQPCPACGSFTLFEASPDGHQACDTCGEESRATQ</sequence>
<evidence type="ECO:0000256" key="5">
    <source>
        <dbReference type="ARBA" id="ARBA00047754"/>
    </source>
</evidence>